<dbReference type="RefSeq" id="WP_110831305.1">
    <property type="nucleotide sequence ID" value="NZ_QKLU01000004.1"/>
</dbReference>
<protein>
    <recommendedName>
        <fullName evidence="3">Lipoprotein</fullName>
    </recommendedName>
</protein>
<organism evidence="1 2">
    <name type="scientific">Pedobacter nutrimenti</name>
    <dbReference type="NCBI Taxonomy" id="1241337"/>
    <lineage>
        <taxon>Bacteria</taxon>
        <taxon>Pseudomonadati</taxon>
        <taxon>Bacteroidota</taxon>
        <taxon>Sphingobacteriia</taxon>
        <taxon>Sphingobacteriales</taxon>
        <taxon>Sphingobacteriaceae</taxon>
        <taxon>Pedobacter</taxon>
    </lineage>
</organism>
<dbReference type="AlphaFoldDB" id="A0A318UCQ0"/>
<dbReference type="Proteomes" id="UP000248198">
    <property type="component" value="Unassembled WGS sequence"/>
</dbReference>
<evidence type="ECO:0008006" key="3">
    <source>
        <dbReference type="Google" id="ProtNLM"/>
    </source>
</evidence>
<reference evidence="1 2" key="1">
    <citation type="submission" date="2018-06" db="EMBL/GenBank/DDBJ databases">
        <title>Genomic Encyclopedia of Archaeal and Bacterial Type Strains, Phase II (KMG-II): from individual species to whole genera.</title>
        <authorList>
            <person name="Goeker M."/>
        </authorList>
    </citation>
    <scope>NUCLEOTIDE SEQUENCE [LARGE SCALE GENOMIC DNA]</scope>
    <source>
        <strain evidence="1 2">DSM 27372</strain>
    </source>
</reference>
<gene>
    <name evidence="1" type="ORF">B0O44_104383</name>
</gene>
<name>A0A318UCQ0_9SPHI</name>
<accession>A0A318UCQ0</accession>
<evidence type="ECO:0000313" key="2">
    <source>
        <dbReference type="Proteomes" id="UP000248198"/>
    </source>
</evidence>
<comment type="caution">
    <text evidence="1">The sequence shown here is derived from an EMBL/GenBank/DDBJ whole genome shotgun (WGS) entry which is preliminary data.</text>
</comment>
<evidence type="ECO:0000313" key="1">
    <source>
        <dbReference type="EMBL" id="PYF74212.1"/>
    </source>
</evidence>
<dbReference type="EMBL" id="QKLU01000004">
    <property type="protein sequence ID" value="PYF74212.1"/>
    <property type="molecule type" value="Genomic_DNA"/>
</dbReference>
<sequence>MKNIFYPVIFLTILVACRNQEQKTVQVKDSLPDKTKKQEIPDRHKFSDTLKINYAAHKELLNILTLLPDSAMASWEWHQKDREKFVHFIAQNNYTVDTTEMYMTIKEIKPNTFKIQVVDGLWSLSVYKVKPENYIVITDDVVGDGNDIKCFEYERGSLKFVSLKDLFGDYFSKLLYNEKDTTCKELIREEQITFNYNFSDRNRVHIASSSLKEKVAGKCLKGNTMQFEFNPLNKNFKLAEISWTNKVE</sequence>
<proteinExistence type="predicted"/>
<keyword evidence="2" id="KW-1185">Reference proteome</keyword>
<dbReference type="OrthoDB" id="766451at2"/>
<dbReference type="PROSITE" id="PS51257">
    <property type="entry name" value="PROKAR_LIPOPROTEIN"/>
    <property type="match status" value="1"/>
</dbReference>